<evidence type="ECO:0000313" key="2">
    <source>
        <dbReference type="EMBL" id="KAK2830173.1"/>
    </source>
</evidence>
<evidence type="ECO:0000313" key="3">
    <source>
        <dbReference type="Proteomes" id="UP001187415"/>
    </source>
</evidence>
<protein>
    <submittedName>
        <fullName evidence="2">Uncharacterized protein</fullName>
    </submittedName>
</protein>
<proteinExistence type="predicted"/>
<feature type="region of interest" description="Disordered" evidence="1">
    <location>
        <begin position="48"/>
        <end position="85"/>
    </location>
</feature>
<evidence type="ECO:0000256" key="1">
    <source>
        <dbReference type="SAM" id="MobiDB-lite"/>
    </source>
</evidence>
<accession>A0AA88M786</accession>
<dbReference type="AlphaFoldDB" id="A0AA88M786"/>
<gene>
    <name evidence="2" type="ORF">Q5P01_018104</name>
</gene>
<name>A0AA88M786_CHASR</name>
<keyword evidence="3" id="KW-1185">Reference proteome</keyword>
<organism evidence="2 3">
    <name type="scientific">Channa striata</name>
    <name type="common">Snakehead murrel</name>
    <name type="synonym">Ophicephalus striatus</name>
    <dbReference type="NCBI Taxonomy" id="64152"/>
    <lineage>
        <taxon>Eukaryota</taxon>
        <taxon>Metazoa</taxon>
        <taxon>Chordata</taxon>
        <taxon>Craniata</taxon>
        <taxon>Vertebrata</taxon>
        <taxon>Euteleostomi</taxon>
        <taxon>Actinopterygii</taxon>
        <taxon>Neopterygii</taxon>
        <taxon>Teleostei</taxon>
        <taxon>Neoteleostei</taxon>
        <taxon>Acanthomorphata</taxon>
        <taxon>Anabantaria</taxon>
        <taxon>Anabantiformes</taxon>
        <taxon>Channoidei</taxon>
        <taxon>Channidae</taxon>
        <taxon>Channa</taxon>
    </lineage>
</organism>
<comment type="caution">
    <text evidence="2">The sequence shown here is derived from an EMBL/GenBank/DDBJ whole genome shotgun (WGS) entry which is preliminary data.</text>
</comment>
<dbReference type="EMBL" id="JAUPFM010000014">
    <property type="protein sequence ID" value="KAK2830173.1"/>
    <property type="molecule type" value="Genomic_DNA"/>
</dbReference>
<sequence>MVYQIRRGLSGRCKRPPKDLTRAFASFPRFMWIHALVTLIIGKTVNKVEEERSKGQRSSDRPQNKGRTPFDDKPIHKDRSQYKDDQQQHLTEIILPCHYLSSSRHPHVAKAARALSAGKDKRGTVEDCPKNLLEPCDLLADHSALQPPKRPLVWAQVYDWNSKETRVSQQRRMENVPHKVSSICSGAKNSRMQLHNPCRLSVHIAVAVTDGMSGNARSSACVARAGTEQAAALKKKARPCILERTVANTAKDLLYSFIFVICNYSESKADLLCLNLC</sequence>
<reference evidence="2" key="1">
    <citation type="submission" date="2023-07" db="EMBL/GenBank/DDBJ databases">
        <title>Chromosome-level Genome Assembly of Striped Snakehead (Channa striata).</title>
        <authorList>
            <person name="Liu H."/>
        </authorList>
    </citation>
    <scope>NUCLEOTIDE SEQUENCE</scope>
    <source>
        <strain evidence="2">Gz</strain>
        <tissue evidence="2">Muscle</tissue>
    </source>
</reference>
<dbReference type="Proteomes" id="UP001187415">
    <property type="component" value="Unassembled WGS sequence"/>
</dbReference>